<dbReference type="GO" id="GO:0016787">
    <property type="term" value="F:hydrolase activity"/>
    <property type="evidence" value="ECO:0007669"/>
    <property type="project" value="UniProtKB-KW"/>
</dbReference>
<dbReference type="InterPro" id="IPR008886">
    <property type="entry name" value="UPF0227/Esterase_YqiA"/>
</dbReference>
<organism evidence="1 2">
    <name type="scientific">Wenzhouxiangella marina</name>
    <dbReference type="NCBI Taxonomy" id="1579979"/>
    <lineage>
        <taxon>Bacteria</taxon>
        <taxon>Pseudomonadati</taxon>
        <taxon>Pseudomonadota</taxon>
        <taxon>Gammaproteobacteria</taxon>
        <taxon>Chromatiales</taxon>
        <taxon>Wenzhouxiangellaceae</taxon>
        <taxon>Wenzhouxiangella</taxon>
    </lineage>
</organism>
<dbReference type="Gene3D" id="3.40.50.1820">
    <property type="entry name" value="alpha/beta hydrolase"/>
    <property type="match status" value="1"/>
</dbReference>
<dbReference type="InterPro" id="IPR029058">
    <property type="entry name" value="AB_hydrolase_fold"/>
</dbReference>
<dbReference type="Proteomes" id="UP000066624">
    <property type="component" value="Chromosome"/>
</dbReference>
<dbReference type="RefSeq" id="WP_049726128.1">
    <property type="nucleotide sequence ID" value="NZ_CP012154.1"/>
</dbReference>
<keyword evidence="2" id="KW-1185">Reference proteome</keyword>
<keyword evidence="1" id="KW-0378">Hydrolase</keyword>
<dbReference type="KEGG" id="wma:WM2015_2211"/>
<name>A0A0K0XXZ9_9GAMM</name>
<evidence type="ECO:0000313" key="2">
    <source>
        <dbReference type="Proteomes" id="UP000066624"/>
    </source>
</evidence>
<dbReference type="OrthoDB" id="264572at2"/>
<dbReference type="SUPFAM" id="SSF53474">
    <property type="entry name" value="alpha/beta-Hydrolases"/>
    <property type="match status" value="1"/>
</dbReference>
<gene>
    <name evidence="1" type="ORF">WM2015_2211</name>
</gene>
<sequence>MRVIFSHGHLSSPQSRKIQVLAPVAERIGCSVEAIDYTDLQDDPFGRVERLKARISELDEAPVLVGSSLGGLVSLAAAEVVPVAGLFLMAPALFMEDRMPGGVVRESYAPRCDRITVVHGWRDDICPWQGSVKFAEQTRADLYLIDADHRLEDALISIQGWLNDFLSTLS</sequence>
<evidence type="ECO:0000313" key="1">
    <source>
        <dbReference type="EMBL" id="AKS42574.1"/>
    </source>
</evidence>
<dbReference type="STRING" id="1579979.WM2015_2211"/>
<proteinExistence type="predicted"/>
<protein>
    <submittedName>
        <fullName evidence="1">Alpha/beta superfamily hydrolase</fullName>
    </submittedName>
</protein>
<dbReference type="EMBL" id="CP012154">
    <property type="protein sequence ID" value="AKS42574.1"/>
    <property type="molecule type" value="Genomic_DNA"/>
</dbReference>
<dbReference type="AlphaFoldDB" id="A0A0K0XXZ9"/>
<dbReference type="Pfam" id="PF05728">
    <property type="entry name" value="UPF0227"/>
    <property type="match status" value="1"/>
</dbReference>
<reference evidence="1 2" key="1">
    <citation type="submission" date="2015-07" db="EMBL/GenBank/DDBJ databases">
        <authorList>
            <person name="Noorani M."/>
        </authorList>
    </citation>
    <scope>NUCLEOTIDE SEQUENCE [LARGE SCALE GENOMIC DNA]</scope>
    <source>
        <strain evidence="1 2">KCTC 42284</strain>
    </source>
</reference>
<accession>A0A0K0XXZ9</accession>